<feature type="transmembrane region" description="Helical" evidence="8">
    <location>
        <begin position="119"/>
        <end position="139"/>
    </location>
</feature>
<dbReference type="GO" id="GO:0055085">
    <property type="term" value="P:transmembrane transport"/>
    <property type="evidence" value="ECO:0007669"/>
    <property type="project" value="InterPro"/>
</dbReference>
<sequence length="303" mass="32880">MTATAPAVTPAAVRPRGGRWQRHAPAALLLAPLMAFMLIFYLIPIGQMVGESLTYWSGDAVEDKATPTLYQYEKTLESSRATGSIVRTFRISLLSVAICFLLSYPIALWLLFAGRKLRTGVLLVVFISLASSLIVRNYGWLVVLADGGPVNNLLIALGLTEFPLRLTYSEGAIITALVHYGMPFMILPIYGSLLRIPSSFWEASQSLGATSMRTLWRVILPLSMPGVFGGTMLVFAVSMSAFVTPLMLGSPSTAMVSQVAAEQLLVQLNFAWGSAIMTTLTVVTLAIVVLYALAVRKVFRVDV</sequence>
<protein>
    <submittedName>
        <fullName evidence="10">ABC transporter permease</fullName>
    </submittedName>
</protein>
<evidence type="ECO:0000259" key="9">
    <source>
        <dbReference type="PROSITE" id="PS50928"/>
    </source>
</evidence>
<accession>A0A9J6PD21</accession>
<dbReference type="GO" id="GO:0005886">
    <property type="term" value="C:plasma membrane"/>
    <property type="evidence" value="ECO:0007669"/>
    <property type="project" value="UniProtKB-SubCell"/>
</dbReference>
<dbReference type="PANTHER" id="PTHR42929">
    <property type="entry name" value="INNER MEMBRANE ABC TRANSPORTER PERMEASE PROTEIN YDCU-RELATED-RELATED"/>
    <property type="match status" value="1"/>
</dbReference>
<evidence type="ECO:0000256" key="8">
    <source>
        <dbReference type="RuleBase" id="RU363032"/>
    </source>
</evidence>
<proteinExistence type="inferred from homology"/>
<feature type="transmembrane region" description="Helical" evidence="8">
    <location>
        <begin position="172"/>
        <end position="194"/>
    </location>
</feature>
<evidence type="ECO:0000313" key="11">
    <source>
        <dbReference type="Proteomes" id="UP001055804"/>
    </source>
</evidence>
<name>A0A9J6PD21_9PROT</name>
<keyword evidence="7 8" id="KW-0472">Membrane</keyword>
<evidence type="ECO:0000256" key="5">
    <source>
        <dbReference type="ARBA" id="ARBA00022692"/>
    </source>
</evidence>
<keyword evidence="6 8" id="KW-1133">Transmembrane helix</keyword>
<feature type="transmembrane region" description="Helical" evidence="8">
    <location>
        <begin position="24"/>
        <end position="43"/>
    </location>
</feature>
<evidence type="ECO:0000256" key="6">
    <source>
        <dbReference type="ARBA" id="ARBA00022989"/>
    </source>
</evidence>
<comment type="subcellular location">
    <subcellularLocation>
        <location evidence="1 8">Cell membrane</location>
        <topology evidence="1 8">Multi-pass membrane protein</topology>
    </subcellularLocation>
</comment>
<keyword evidence="3 8" id="KW-0813">Transport</keyword>
<evidence type="ECO:0000256" key="7">
    <source>
        <dbReference type="ARBA" id="ARBA00023136"/>
    </source>
</evidence>
<dbReference type="PANTHER" id="PTHR42929:SF5">
    <property type="entry name" value="ABC TRANSPORTER PERMEASE PROTEIN"/>
    <property type="match status" value="1"/>
</dbReference>
<organism evidence="10 11">
    <name type="scientific">Futiania mangrovi</name>
    <dbReference type="NCBI Taxonomy" id="2959716"/>
    <lineage>
        <taxon>Bacteria</taxon>
        <taxon>Pseudomonadati</taxon>
        <taxon>Pseudomonadota</taxon>
        <taxon>Alphaproteobacteria</taxon>
        <taxon>Futianiales</taxon>
        <taxon>Futianiaceae</taxon>
        <taxon>Futiania</taxon>
    </lineage>
</organism>
<evidence type="ECO:0000256" key="1">
    <source>
        <dbReference type="ARBA" id="ARBA00004651"/>
    </source>
</evidence>
<comment type="similarity">
    <text evidence="2">Belongs to the binding-protein-dependent transport system permease family. CysTW subfamily.</text>
</comment>
<dbReference type="PROSITE" id="PS50928">
    <property type="entry name" value="ABC_TM1"/>
    <property type="match status" value="1"/>
</dbReference>
<dbReference type="AlphaFoldDB" id="A0A9J6PD21"/>
<dbReference type="Pfam" id="PF00528">
    <property type="entry name" value="BPD_transp_1"/>
    <property type="match status" value="1"/>
</dbReference>
<dbReference type="EMBL" id="JAMZFT010000001">
    <property type="protein sequence ID" value="MCP1335571.1"/>
    <property type="molecule type" value="Genomic_DNA"/>
</dbReference>
<dbReference type="Gene3D" id="1.10.3720.10">
    <property type="entry name" value="MetI-like"/>
    <property type="match status" value="1"/>
</dbReference>
<dbReference type="InterPro" id="IPR000515">
    <property type="entry name" value="MetI-like"/>
</dbReference>
<evidence type="ECO:0000256" key="3">
    <source>
        <dbReference type="ARBA" id="ARBA00022448"/>
    </source>
</evidence>
<dbReference type="Proteomes" id="UP001055804">
    <property type="component" value="Unassembled WGS sequence"/>
</dbReference>
<dbReference type="RefSeq" id="WP_269331511.1">
    <property type="nucleotide sequence ID" value="NZ_JAMZFT010000001.1"/>
</dbReference>
<evidence type="ECO:0000256" key="4">
    <source>
        <dbReference type="ARBA" id="ARBA00022475"/>
    </source>
</evidence>
<dbReference type="SUPFAM" id="SSF161098">
    <property type="entry name" value="MetI-like"/>
    <property type="match status" value="1"/>
</dbReference>
<keyword evidence="5 8" id="KW-0812">Transmembrane</keyword>
<feature type="transmembrane region" description="Helical" evidence="8">
    <location>
        <begin position="91"/>
        <end position="112"/>
    </location>
</feature>
<keyword evidence="11" id="KW-1185">Reference proteome</keyword>
<feature type="transmembrane region" description="Helical" evidence="8">
    <location>
        <begin position="270"/>
        <end position="294"/>
    </location>
</feature>
<feature type="transmembrane region" description="Helical" evidence="8">
    <location>
        <begin position="215"/>
        <end position="243"/>
    </location>
</feature>
<evidence type="ECO:0000256" key="2">
    <source>
        <dbReference type="ARBA" id="ARBA00007069"/>
    </source>
</evidence>
<keyword evidence="4" id="KW-1003">Cell membrane</keyword>
<reference evidence="10" key="1">
    <citation type="submission" date="2022-06" db="EMBL/GenBank/DDBJ databases">
        <title>Isolation and Genomics of Futiania mangrovii gen. nov., sp. nov., a Rare and Metabolically-versatile member in the Class Alphaproteobacteria.</title>
        <authorList>
            <person name="Liu L."/>
            <person name="Huang W.-C."/>
            <person name="Pan J."/>
            <person name="Li J."/>
            <person name="Huang Y."/>
            <person name="Du H."/>
            <person name="Liu Y."/>
            <person name="Li M."/>
        </authorList>
    </citation>
    <scope>NUCLEOTIDE SEQUENCE</scope>
    <source>
        <strain evidence="10">FT118</strain>
    </source>
</reference>
<evidence type="ECO:0000313" key="10">
    <source>
        <dbReference type="EMBL" id="MCP1335571.1"/>
    </source>
</evidence>
<feature type="domain" description="ABC transmembrane type-1" evidence="9">
    <location>
        <begin position="85"/>
        <end position="293"/>
    </location>
</feature>
<dbReference type="CDD" id="cd06261">
    <property type="entry name" value="TM_PBP2"/>
    <property type="match status" value="1"/>
</dbReference>
<comment type="caution">
    <text evidence="10">The sequence shown here is derived from an EMBL/GenBank/DDBJ whole genome shotgun (WGS) entry which is preliminary data.</text>
</comment>
<dbReference type="InterPro" id="IPR035906">
    <property type="entry name" value="MetI-like_sf"/>
</dbReference>
<gene>
    <name evidence="10" type="ORF">NJQ99_04030</name>
</gene>